<comment type="similarity">
    <text evidence="1">Belongs to the oxygen-dependent FAD-linked oxidoreductase family.</text>
</comment>
<evidence type="ECO:0000256" key="1">
    <source>
        <dbReference type="ARBA" id="ARBA00005466"/>
    </source>
</evidence>
<comment type="caution">
    <text evidence="7">The sequence shown here is derived from an EMBL/GenBank/DDBJ whole genome shotgun (WGS) entry which is preliminary data.</text>
</comment>
<evidence type="ECO:0000256" key="3">
    <source>
        <dbReference type="ARBA" id="ARBA00022827"/>
    </source>
</evidence>
<protein>
    <recommendedName>
        <fullName evidence="6">FAD-binding PCMH-type domain-containing protein</fullName>
    </recommendedName>
</protein>
<keyword evidence="3" id="KW-0274">FAD</keyword>
<dbReference type="AlphaFoldDB" id="A0AA39QA91"/>
<reference evidence="7" key="1">
    <citation type="submission" date="2023-06" db="EMBL/GenBank/DDBJ databases">
        <authorList>
            <consortium name="Lawrence Berkeley National Laboratory"/>
            <person name="Ahrendt S."/>
            <person name="Sahu N."/>
            <person name="Indic B."/>
            <person name="Wong-Bajracharya J."/>
            <person name="Merenyi Z."/>
            <person name="Ke H.-M."/>
            <person name="Monk M."/>
            <person name="Kocsube S."/>
            <person name="Drula E."/>
            <person name="Lipzen A."/>
            <person name="Balint B."/>
            <person name="Henrissat B."/>
            <person name="Andreopoulos B."/>
            <person name="Martin F.M."/>
            <person name="Harder C.B."/>
            <person name="Rigling D."/>
            <person name="Ford K.L."/>
            <person name="Foster G.D."/>
            <person name="Pangilinan J."/>
            <person name="Papanicolaou A."/>
            <person name="Barry K."/>
            <person name="LaButti K."/>
            <person name="Viragh M."/>
            <person name="Koriabine M."/>
            <person name="Yan M."/>
            <person name="Riley R."/>
            <person name="Champramary S."/>
            <person name="Plett K.L."/>
            <person name="Tsai I.J."/>
            <person name="Slot J."/>
            <person name="Sipos G."/>
            <person name="Plett J."/>
            <person name="Nagy L.G."/>
            <person name="Grigoriev I.V."/>
        </authorList>
    </citation>
    <scope>NUCLEOTIDE SEQUENCE</scope>
    <source>
        <strain evidence="7">HWK02</strain>
    </source>
</reference>
<dbReference type="SUPFAM" id="SSF56176">
    <property type="entry name" value="FAD-binding/transporter-associated domain-like"/>
    <property type="match status" value="1"/>
</dbReference>
<keyword evidence="4" id="KW-0560">Oxidoreductase</keyword>
<dbReference type="InterPro" id="IPR006094">
    <property type="entry name" value="Oxid_FAD_bind_N"/>
</dbReference>
<accession>A0AA39QA91</accession>
<feature type="chain" id="PRO_5041406562" description="FAD-binding PCMH-type domain-containing protein" evidence="5">
    <location>
        <begin position="17"/>
        <end position="471"/>
    </location>
</feature>
<organism evidence="7 8">
    <name type="scientific">Armillaria luteobubalina</name>
    <dbReference type="NCBI Taxonomy" id="153913"/>
    <lineage>
        <taxon>Eukaryota</taxon>
        <taxon>Fungi</taxon>
        <taxon>Dikarya</taxon>
        <taxon>Basidiomycota</taxon>
        <taxon>Agaricomycotina</taxon>
        <taxon>Agaricomycetes</taxon>
        <taxon>Agaricomycetidae</taxon>
        <taxon>Agaricales</taxon>
        <taxon>Marasmiineae</taxon>
        <taxon>Physalacriaceae</taxon>
        <taxon>Armillaria</taxon>
    </lineage>
</organism>
<dbReference type="PROSITE" id="PS51387">
    <property type="entry name" value="FAD_PCMH"/>
    <property type="match status" value="1"/>
</dbReference>
<evidence type="ECO:0000256" key="2">
    <source>
        <dbReference type="ARBA" id="ARBA00022630"/>
    </source>
</evidence>
<dbReference type="EMBL" id="JAUEPU010000010">
    <property type="protein sequence ID" value="KAK0499173.1"/>
    <property type="molecule type" value="Genomic_DNA"/>
</dbReference>
<dbReference type="GO" id="GO:0071949">
    <property type="term" value="F:FAD binding"/>
    <property type="evidence" value="ECO:0007669"/>
    <property type="project" value="InterPro"/>
</dbReference>
<dbReference type="Proteomes" id="UP001175228">
    <property type="component" value="Unassembled WGS sequence"/>
</dbReference>
<proteinExistence type="inferred from homology"/>
<name>A0AA39QA91_9AGAR</name>
<evidence type="ECO:0000313" key="7">
    <source>
        <dbReference type="EMBL" id="KAK0499173.1"/>
    </source>
</evidence>
<evidence type="ECO:0000256" key="4">
    <source>
        <dbReference type="ARBA" id="ARBA00023002"/>
    </source>
</evidence>
<keyword evidence="5" id="KW-0732">Signal</keyword>
<dbReference type="InterPro" id="IPR036318">
    <property type="entry name" value="FAD-bd_PCMH-like_sf"/>
</dbReference>
<dbReference type="Pfam" id="PF01565">
    <property type="entry name" value="FAD_binding_4"/>
    <property type="match status" value="1"/>
</dbReference>
<evidence type="ECO:0000313" key="8">
    <source>
        <dbReference type="Proteomes" id="UP001175228"/>
    </source>
</evidence>
<evidence type="ECO:0000256" key="5">
    <source>
        <dbReference type="SAM" id="SignalP"/>
    </source>
</evidence>
<dbReference type="PANTHER" id="PTHR42973:SF13">
    <property type="entry name" value="FAD-BINDING PCMH-TYPE DOMAIN-CONTAINING PROTEIN"/>
    <property type="match status" value="1"/>
</dbReference>
<keyword evidence="2" id="KW-0285">Flavoprotein</keyword>
<feature type="signal peptide" evidence="5">
    <location>
        <begin position="1"/>
        <end position="16"/>
    </location>
</feature>
<dbReference type="InterPro" id="IPR016166">
    <property type="entry name" value="FAD-bd_PCMH"/>
</dbReference>
<gene>
    <name evidence="7" type="ORF">EDD18DRAFT_1070573</name>
</gene>
<dbReference type="InterPro" id="IPR016169">
    <property type="entry name" value="FAD-bd_PCMH_sub2"/>
</dbReference>
<keyword evidence="8" id="KW-1185">Reference proteome</keyword>
<feature type="domain" description="FAD-binding PCMH-type" evidence="6">
    <location>
        <begin position="53"/>
        <end position="223"/>
    </location>
</feature>
<sequence>MLSAIALLLGIAGTVPDFNVCQHIADEVSSATDVYYPGSSSYVADNEHYATSSSQASKCSVQPGSAEDVGVILGILGETKTPFGVKGGGHVTNQGFSSTTGVQIAMTRFNEITYDPATQTAVIGAGNIWDDVYDVLNAEGVNVVGGRVSGIGVAGFTLGGGYSWQSNQYGLALDNVVAYELVVPNGTVVTVTEKSDPDLFFSLKGGGNNYGIVTRFTLKTHPQGTVWGGAAIYSASYISAFTAAAVKFCSEVTDPKAQILIIYGYYSGQALLSSQMFYDGPTPPDGIFDDFLAIPALAEDVTTRSFSDLIHSTFAMINASAGYRTVYNHIPMLEYSESSIDGVIDELNFWGPTLSVHGANFISYVVEPFLPSLLSHSPAGSSAYPSSRDHVAYPTNLNFQWTSESEDGVFHDAARHSAERLGAEGESVYPNYAIYGTPVVDMFGEGVKRMEATRERVDPHDVMLLAGGFKV</sequence>
<dbReference type="PANTHER" id="PTHR42973">
    <property type="entry name" value="BINDING OXIDOREDUCTASE, PUTATIVE (AFU_ORTHOLOGUE AFUA_1G17690)-RELATED"/>
    <property type="match status" value="1"/>
</dbReference>
<dbReference type="Gene3D" id="3.30.465.10">
    <property type="match status" value="1"/>
</dbReference>
<dbReference type="InterPro" id="IPR050416">
    <property type="entry name" value="FAD-linked_Oxidoreductase"/>
</dbReference>
<dbReference type="GO" id="GO:0016491">
    <property type="term" value="F:oxidoreductase activity"/>
    <property type="evidence" value="ECO:0007669"/>
    <property type="project" value="UniProtKB-KW"/>
</dbReference>
<evidence type="ECO:0000259" key="6">
    <source>
        <dbReference type="PROSITE" id="PS51387"/>
    </source>
</evidence>